<dbReference type="Proteomes" id="UP000028761">
    <property type="component" value="Chromosome 1"/>
</dbReference>
<dbReference type="InterPro" id="IPR013783">
    <property type="entry name" value="Ig-like_fold"/>
</dbReference>
<reference evidence="4 5" key="1">
    <citation type="submission" date="2012-03" db="EMBL/GenBank/DDBJ databases">
        <title>Whole Genome Assembly of Papio anubis.</title>
        <authorList>
            <person name="Liu Y.L."/>
            <person name="Abraham K.A."/>
            <person name="Akbar H.A."/>
            <person name="Ali S.A."/>
            <person name="Anosike U.A."/>
            <person name="Aqrawi P.A."/>
            <person name="Arias F.A."/>
            <person name="Attaway T.A."/>
            <person name="Awwad R.A."/>
            <person name="Babu C.B."/>
            <person name="Bandaranaike D.B."/>
            <person name="Battles P.B."/>
            <person name="Bell A.B."/>
            <person name="Beltran B.B."/>
            <person name="Berhane-Mersha D.B."/>
            <person name="Bess C.B."/>
            <person name="Bickham C.B."/>
            <person name="Bolden T.B."/>
            <person name="Carter K.C."/>
            <person name="Chau D.C."/>
            <person name="Chavez A.C."/>
            <person name="Clerc-Blankenburg K.C."/>
            <person name="Coyle M.C."/>
            <person name="Dao M.D."/>
            <person name="Davila M.L.D."/>
            <person name="Davy-Carroll L.D."/>
            <person name="Denson S.D."/>
            <person name="Dinh H.D."/>
            <person name="Fernandez S.F."/>
            <person name="Fernando P.F."/>
            <person name="Forbes L.F."/>
            <person name="Francis C.F."/>
            <person name="Francisco L.F."/>
            <person name="Fu Q.F."/>
            <person name="Garcia-Iii R.G."/>
            <person name="Garrett T.G."/>
            <person name="Gross S.G."/>
            <person name="Gubbala S.G."/>
            <person name="Hirani K.H."/>
            <person name="Hogues M.H."/>
            <person name="Hollins B.H."/>
            <person name="Jackson L.J."/>
            <person name="Javaid M.J."/>
            <person name="Jhangiani S.J."/>
            <person name="Johnson A.J."/>
            <person name="Johnson B.J."/>
            <person name="Jones J.J."/>
            <person name="Joshi V.J."/>
            <person name="Kalu J.K."/>
            <person name="Khan N.K."/>
            <person name="Korchina V.K."/>
            <person name="Kovar C.K."/>
            <person name="Lago L.L."/>
            <person name="Lara F.L."/>
            <person name="Le T.-K.L."/>
            <person name="Lee S.L."/>
            <person name="Legall-Iii F.L."/>
            <person name="Lemon S.L."/>
            <person name="Liu J.L."/>
            <person name="Liu Y.-S.L."/>
            <person name="Liyanage D.L."/>
            <person name="Lopez J.L."/>
            <person name="Lorensuhewa L.L."/>
            <person name="Mata R.M."/>
            <person name="Mathew T.M."/>
            <person name="Mercado C.M."/>
            <person name="Mercado I.M."/>
            <person name="Morales K.M."/>
            <person name="Morgan M.M."/>
            <person name="Munidasa M.M."/>
            <person name="Ngo D.N."/>
            <person name="Nguyen L.N."/>
            <person name="Nguyen T.N."/>
            <person name="Nguyen N.N."/>
            <person name="Obregon M.O."/>
            <person name="Okwuonu G.O."/>
            <person name="Ongeri F.O."/>
            <person name="Onwere C.O."/>
            <person name="Osifeso I.O."/>
            <person name="Parra A.P."/>
            <person name="Patil S.P."/>
            <person name="Perez A.P."/>
            <person name="Perez Y.P."/>
            <person name="Pham C.P."/>
            <person name="Pu L.-L.P."/>
            <person name="Puazo M.P."/>
            <person name="Quiroz J.Q."/>
            <person name="Rouhana J.R."/>
            <person name="Ruiz M.R."/>
            <person name="Ruiz S.-J.R."/>
            <person name="Saada N.S."/>
            <person name="Santibanez J.S."/>
            <person name="Scheel M.S."/>
            <person name="Schneider B.S."/>
            <person name="Simmons D.S."/>
            <person name="Sisson I.S."/>
            <person name="Tang L.-Y.T."/>
            <person name="Thornton R.T."/>
            <person name="Tisius J.T."/>
            <person name="Toledanes G.T."/>
            <person name="Trejos Z.T."/>
            <person name="Usmani K.U."/>
            <person name="Varghese R.V."/>
            <person name="Vattathil S.V."/>
            <person name="Vee V.V."/>
            <person name="Walker D.W."/>
            <person name="Weissenberger G.W."/>
            <person name="White C.W."/>
            <person name="Williams A.W."/>
            <person name="Woodworth J.W."/>
            <person name="Wright R.W."/>
            <person name="Zhu Y.Z."/>
            <person name="Han Y.H."/>
            <person name="Newsham I.N."/>
            <person name="Nazareth L.N."/>
            <person name="Worley K.W."/>
            <person name="Muzny D.M."/>
            <person name="Rogers J.R."/>
            <person name="Gibbs R.G."/>
        </authorList>
    </citation>
    <scope>NUCLEOTIDE SEQUENCE [LARGE SCALE GENOMIC DNA]</scope>
</reference>
<feature type="compositionally biased region" description="Basic and acidic residues" evidence="1">
    <location>
        <begin position="393"/>
        <end position="415"/>
    </location>
</feature>
<accession>A0A8I5N3T0</accession>
<dbReference type="GO" id="GO:0031016">
    <property type="term" value="P:pancreas development"/>
    <property type="evidence" value="ECO:0007669"/>
    <property type="project" value="TreeGrafter"/>
</dbReference>
<sequence>MDRVLLRWISLFWLTAMVEGLQVTVPDKKKVAMLFQPTVLRCHFSTSSHQPAVVQWKFKSYCQDRMGESLGMSSTRAQSLSKRNLEWDPYLDCLDSRRTVRVVASKQGSTVTLGDFYRGREITIVHDADLQIGKLMWGDSGLYYCIITTPDDLEGKNEDSVELLVLGRTGLLADLLPSFAVEIMPVYEAGKAAKAGYPPSVSGVPGPYSIPSVPLGGAPSSGMLMDKPHPPPLAPSDSTGGSHSVRKGYRIQTDKERDSMKVLYYVEKELAQFDPARRMRGRYNNTISELSSLHEEDSNFRQSFRQMRSKQFPVSGDLESNPDYWSGVMGGSSGASRGPSAMEYNKEDRESFRHSQPRSKSEMLSRKNFATGVPAVSMDELAAFADSYGQRPRRADGNSHEARGGSRFERSESRAHGGFYQDDSLEEYYGQRSRSREPLTDADRGWAFSPARRRPTEDAHLPRLVSRTPGTAPKYDHSYLGGARERQPRPEGASRGGSLETPSKRSAQLGPRSASYYAWSPPGTYKAGSSQDDQEDASDDALPPYSELELTRGPSYRGRDLPYHSNSEKRRKKEPAKKTNDFPTRMSLVV</sequence>
<feature type="chain" id="PRO_5035157606" evidence="2">
    <location>
        <begin position="21"/>
        <end position="590"/>
    </location>
</feature>
<reference evidence="4" key="2">
    <citation type="submission" date="2025-08" db="UniProtKB">
        <authorList>
            <consortium name="Ensembl"/>
        </authorList>
    </citation>
    <scope>IDENTIFICATION</scope>
</reference>
<evidence type="ECO:0000259" key="3">
    <source>
        <dbReference type="SMART" id="SM00409"/>
    </source>
</evidence>
<feature type="compositionally biased region" description="Basic and acidic residues" evidence="1">
    <location>
        <begin position="344"/>
        <end position="365"/>
    </location>
</feature>
<dbReference type="Ensembl" id="ENSPANT00000081020.1">
    <property type="protein sequence ID" value="ENSPANP00000054751.1"/>
    <property type="gene ID" value="ENSPANG00000002248.4"/>
</dbReference>
<feature type="signal peptide" evidence="2">
    <location>
        <begin position="1"/>
        <end position="20"/>
    </location>
</feature>
<dbReference type="Gene3D" id="2.60.40.10">
    <property type="entry name" value="Immunoglobulins"/>
    <property type="match status" value="1"/>
</dbReference>
<evidence type="ECO:0000313" key="5">
    <source>
        <dbReference type="Proteomes" id="UP000028761"/>
    </source>
</evidence>
<dbReference type="SMART" id="SM00409">
    <property type="entry name" value="IG"/>
    <property type="match status" value="1"/>
</dbReference>
<dbReference type="InterPro" id="IPR003599">
    <property type="entry name" value="Ig_sub"/>
</dbReference>
<protein>
    <submittedName>
        <fullName evidence="4">Immunoglobulin like domain containing receptor 2</fullName>
    </submittedName>
</protein>
<feature type="region of interest" description="Disordered" evidence="1">
    <location>
        <begin position="219"/>
        <end position="252"/>
    </location>
</feature>
<dbReference type="PANTHER" id="PTHR15923:SF0">
    <property type="entry name" value="IMMUNOGLOBULIN-LIKE DOMAIN-CONTAINING RECEPTOR 2"/>
    <property type="match status" value="1"/>
</dbReference>
<feature type="domain" description="Immunoglobulin" evidence="3">
    <location>
        <begin position="27"/>
        <end position="166"/>
    </location>
</feature>
<dbReference type="InterPro" id="IPR036179">
    <property type="entry name" value="Ig-like_dom_sf"/>
</dbReference>
<dbReference type="InterPro" id="IPR051874">
    <property type="entry name" value="Ig-like_domain-LISCH7"/>
</dbReference>
<dbReference type="PANTHER" id="PTHR15923">
    <property type="entry name" value="TRANSMEMBRANE AND IMMUNOGLOBULIN DOMAIN-CONTAINING PROTEIN"/>
    <property type="match status" value="1"/>
</dbReference>
<feature type="region of interest" description="Disordered" evidence="1">
    <location>
        <begin position="326"/>
        <end position="366"/>
    </location>
</feature>
<feature type="compositionally biased region" description="Basic and acidic residues" evidence="1">
    <location>
        <begin position="434"/>
        <end position="444"/>
    </location>
</feature>
<dbReference type="AlphaFoldDB" id="A0A8I5N3T0"/>
<evidence type="ECO:0000256" key="1">
    <source>
        <dbReference type="SAM" id="MobiDB-lite"/>
    </source>
</evidence>
<feature type="region of interest" description="Disordered" evidence="1">
    <location>
        <begin position="388"/>
        <end position="590"/>
    </location>
</feature>
<proteinExistence type="predicted"/>
<dbReference type="GO" id="GO:0016020">
    <property type="term" value="C:membrane"/>
    <property type="evidence" value="ECO:0007669"/>
    <property type="project" value="TreeGrafter"/>
</dbReference>
<keyword evidence="5" id="KW-1185">Reference proteome</keyword>
<name>A0A8I5N3T0_PAPAN</name>
<organism evidence="4 5">
    <name type="scientific">Papio anubis</name>
    <name type="common">Olive baboon</name>
    <dbReference type="NCBI Taxonomy" id="9555"/>
    <lineage>
        <taxon>Eukaryota</taxon>
        <taxon>Metazoa</taxon>
        <taxon>Chordata</taxon>
        <taxon>Craniata</taxon>
        <taxon>Vertebrata</taxon>
        <taxon>Euteleostomi</taxon>
        <taxon>Mammalia</taxon>
        <taxon>Eutheria</taxon>
        <taxon>Euarchontoglires</taxon>
        <taxon>Primates</taxon>
        <taxon>Haplorrhini</taxon>
        <taxon>Catarrhini</taxon>
        <taxon>Cercopithecidae</taxon>
        <taxon>Cercopithecinae</taxon>
        <taxon>Papio</taxon>
    </lineage>
</organism>
<evidence type="ECO:0000313" key="4">
    <source>
        <dbReference type="Ensembl" id="ENSPANP00000054751.1"/>
    </source>
</evidence>
<dbReference type="SUPFAM" id="SSF48726">
    <property type="entry name" value="Immunoglobulin"/>
    <property type="match status" value="1"/>
</dbReference>
<evidence type="ECO:0000256" key="2">
    <source>
        <dbReference type="SAM" id="SignalP"/>
    </source>
</evidence>
<keyword evidence="2" id="KW-0732">Signal</keyword>
<gene>
    <name evidence="4" type="primary">ILDR2</name>
</gene>
<dbReference type="GeneTree" id="ENSGT00950000183058"/>
<reference evidence="4" key="3">
    <citation type="submission" date="2025-09" db="UniProtKB">
        <authorList>
            <consortium name="Ensembl"/>
        </authorList>
    </citation>
    <scope>IDENTIFICATION</scope>
</reference>
<feature type="compositionally biased region" description="Basic and acidic residues" evidence="1">
    <location>
        <begin position="557"/>
        <end position="568"/>
    </location>
</feature>